<accession>A0A0M3RRP6</accession>
<dbReference type="Proteomes" id="UP000503164">
    <property type="component" value="Chromosome"/>
</dbReference>
<name>A0A0M3RRP6_9MICO</name>
<evidence type="ECO:0000313" key="2">
    <source>
        <dbReference type="Proteomes" id="UP000503164"/>
    </source>
</evidence>
<keyword evidence="2" id="KW-1185">Reference proteome</keyword>
<evidence type="ECO:0000313" key="1">
    <source>
        <dbReference type="EMBL" id="QIS43682.1"/>
    </source>
</evidence>
<sequence length="168" mass="16905">MSKLTSKTTRIVATAALSGGMIAALSGFATAPAQAAEPAAPAAESSQVNSPVTGSVTLDPVAIVGAITAAVNDQSDRSGAVLAALDIGYYSADNPDRLTVAVVNKNQDIVVEGAIVDAKPIDIKGGSYVIYWFDGPGKVTNNGDGGFLNWGVLGNNVKTDNVISINGG</sequence>
<protein>
    <submittedName>
        <fullName evidence="1">Uncharacterized protein</fullName>
    </submittedName>
</protein>
<reference evidence="1 2" key="1">
    <citation type="journal article" date="2020" name="Mol. Plant Pathol.">
        <title>Plasmid composition and the chpG gene determine the virulence level of Clavibacter capsici natural isolates in pepper.</title>
        <authorList>
            <person name="Hwang I.S."/>
            <person name="Lee H.M."/>
            <person name="Oh E.J."/>
            <person name="Lee S."/>
            <person name="Heu S."/>
            <person name="Oh C.S."/>
        </authorList>
    </citation>
    <scope>NUCLEOTIDE SEQUENCE [LARGE SCALE GENOMIC DNA]</scope>
    <source>
        <strain evidence="1 2">1101</strain>
    </source>
</reference>
<dbReference type="KEGG" id="ccap:AES38_00445"/>
<dbReference type="RefSeq" id="WP_053775573.1">
    <property type="nucleotide sequence ID" value="NZ_CP012573.1"/>
</dbReference>
<dbReference type="EMBL" id="CP048049">
    <property type="protein sequence ID" value="QIS43682.1"/>
    <property type="molecule type" value="Genomic_DNA"/>
</dbReference>
<proteinExistence type="predicted"/>
<organism evidence="1 2">
    <name type="scientific">Clavibacter capsici</name>
    <dbReference type="NCBI Taxonomy" id="1874630"/>
    <lineage>
        <taxon>Bacteria</taxon>
        <taxon>Bacillati</taxon>
        <taxon>Actinomycetota</taxon>
        <taxon>Actinomycetes</taxon>
        <taxon>Micrococcales</taxon>
        <taxon>Microbacteriaceae</taxon>
        <taxon>Clavibacter</taxon>
    </lineage>
</organism>
<gene>
    <name evidence="1" type="ORF">GW570_00455</name>
</gene>
<dbReference type="AlphaFoldDB" id="A0A0M3RRP6"/>